<dbReference type="Pfam" id="PF00932">
    <property type="entry name" value="LTD"/>
    <property type="match status" value="1"/>
</dbReference>
<dbReference type="PROSITE" id="PS51841">
    <property type="entry name" value="LTD"/>
    <property type="match status" value="1"/>
</dbReference>
<dbReference type="InterPro" id="IPR014755">
    <property type="entry name" value="Cu-Rt/internalin_Ig-like"/>
</dbReference>
<feature type="domain" description="LTD" evidence="2">
    <location>
        <begin position="1"/>
        <end position="91"/>
    </location>
</feature>
<evidence type="ECO:0000256" key="1">
    <source>
        <dbReference type="ARBA" id="ARBA00022729"/>
    </source>
</evidence>
<sequence>QEFIELYNRSLAPINLGGWFLKARDSEKRLGNVTLLPGEYLILCKTGAFDEFSSIGKSLAVPGFPALINSGCTIELKNERGVVIDAVSYSDDWYSNSEKGNGGWSLERIDPNRFCGQSRNWVASVAEDGGTPGTKNSVRADNPDFEAPYLIWATAISENKIEIKFSEEMDTTIMKQVSNYVVSDGVGLPGQVIFNSGEVAVLSFAGNFLEDKVYTLELKNMNDECGNLLTGANVEIQWVVVKPGDVVINEVLFNPYPGGADFVELVNISQKAIPFYRLFLASRSKGLELKQVYAVWDSKSSWQPGSYLLCTPDSAGVSDFYFSECPECFLEMEKSPSYPNKEGDVVLLADSTTVIDEFMYSGKMHSIVLYDKEGVSLERVAFISETNQPSSWHSAAESVGYATPGYQNSQCLREAPVNKVVVEPKSFSPNEDGFHDRMYIKYQMRKAGNIANAWIFDSNGRLVYQLIKNEVLGTQGSIKWDGKNETGQILSPGIYVVLVEVFNIDGQVMKFKDVCILTDTLE</sequence>
<protein>
    <recommendedName>
        <fullName evidence="2">LTD domain-containing protein</fullName>
    </recommendedName>
</protein>
<dbReference type="AlphaFoldDB" id="A0A3B0TRZ9"/>
<proteinExistence type="predicted"/>
<dbReference type="Pfam" id="PF13585">
    <property type="entry name" value="CHU_C"/>
    <property type="match status" value="1"/>
</dbReference>
<dbReference type="SUPFAM" id="SSF74853">
    <property type="entry name" value="Lamin A/C globular tail domain"/>
    <property type="match status" value="1"/>
</dbReference>
<dbReference type="InterPro" id="IPR001322">
    <property type="entry name" value="Lamin_tail_dom"/>
</dbReference>
<evidence type="ECO:0000259" key="2">
    <source>
        <dbReference type="PROSITE" id="PS51841"/>
    </source>
</evidence>
<dbReference type="EMBL" id="UOEP01000100">
    <property type="protein sequence ID" value="VAW19490.1"/>
    <property type="molecule type" value="Genomic_DNA"/>
</dbReference>
<feature type="non-terminal residue" evidence="3">
    <location>
        <position position="1"/>
    </location>
</feature>
<name>A0A3B0TRZ9_9ZZZZ</name>
<dbReference type="InterPro" id="IPR036415">
    <property type="entry name" value="Lamin_tail_dom_sf"/>
</dbReference>
<dbReference type="Gene3D" id="2.60.40.1220">
    <property type="match status" value="1"/>
</dbReference>
<keyword evidence="1" id="KW-0732">Signal</keyword>
<gene>
    <name evidence="3" type="ORF">MNBD_BACTEROID01-2531</name>
</gene>
<organism evidence="3">
    <name type="scientific">hydrothermal vent metagenome</name>
    <dbReference type="NCBI Taxonomy" id="652676"/>
    <lineage>
        <taxon>unclassified sequences</taxon>
        <taxon>metagenomes</taxon>
        <taxon>ecological metagenomes</taxon>
    </lineage>
</organism>
<evidence type="ECO:0000313" key="3">
    <source>
        <dbReference type="EMBL" id="VAW19490.1"/>
    </source>
</evidence>
<reference evidence="3" key="1">
    <citation type="submission" date="2018-06" db="EMBL/GenBank/DDBJ databases">
        <authorList>
            <person name="Zhirakovskaya E."/>
        </authorList>
    </citation>
    <scope>NUCLEOTIDE SEQUENCE</scope>
</reference>
<dbReference type="Gene3D" id="2.60.40.4070">
    <property type="match status" value="1"/>
</dbReference>
<accession>A0A3B0TRZ9</accession>